<dbReference type="InParanoid" id="A0A2P5FK22"/>
<comment type="caution">
    <text evidence="1">The sequence shown here is derived from an EMBL/GenBank/DDBJ whole genome shotgun (WGS) entry which is preliminary data.</text>
</comment>
<reference evidence="2" key="1">
    <citation type="submission" date="2016-06" db="EMBL/GenBank/DDBJ databases">
        <title>Parallel loss of symbiosis genes in relatives of nitrogen-fixing non-legume Parasponia.</title>
        <authorList>
            <person name="Van Velzen R."/>
            <person name="Holmer R."/>
            <person name="Bu F."/>
            <person name="Rutten L."/>
            <person name="Van Zeijl A."/>
            <person name="Liu W."/>
            <person name="Santuari L."/>
            <person name="Cao Q."/>
            <person name="Sharma T."/>
            <person name="Shen D."/>
            <person name="Roswanjaya Y."/>
            <person name="Wardhani T."/>
            <person name="Kalhor M.S."/>
            <person name="Jansen J."/>
            <person name="Van den Hoogen J."/>
            <person name="Gungor B."/>
            <person name="Hartog M."/>
            <person name="Hontelez J."/>
            <person name="Verver J."/>
            <person name="Yang W.-C."/>
            <person name="Schijlen E."/>
            <person name="Repin R."/>
            <person name="Schilthuizen M."/>
            <person name="Schranz E."/>
            <person name="Heidstra R."/>
            <person name="Miyata K."/>
            <person name="Fedorova E."/>
            <person name="Kohlen W."/>
            <person name="Bisseling T."/>
            <person name="Smit S."/>
            <person name="Geurts R."/>
        </authorList>
    </citation>
    <scope>NUCLEOTIDE SEQUENCE [LARGE SCALE GENOMIC DNA]</scope>
    <source>
        <strain evidence="2">cv. RG33-2</strain>
    </source>
</reference>
<accession>A0A2P5FK22</accession>
<evidence type="ECO:0000313" key="1">
    <source>
        <dbReference type="EMBL" id="PON98127.1"/>
    </source>
</evidence>
<proteinExistence type="predicted"/>
<protein>
    <submittedName>
        <fullName evidence="1">Uncharacterized protein</fullName>
    </submittedName>
</protein>
<dbReference type="EMBL" id="JXTC01000027">
    <property type="protein sequence ID" value="PON98127.1"/>
    <property type="molecule type" value="Genomic_DNA"/>
</dbReference>
<name>A0A2P5FK22_TREOI</name>
<sequence>MYILENFGKRQLFGASEGPLLMSGLGEKWHGRRPLAKGKQMWRRNSVLSHLKLAPRSRGVVAGRPGQLEEVDIA</sequence>
<gene>
    <name evidence="1" type="ORF">TorRG33x02_062010</name>
</gene>
<keyword evidence="2" id="KW-1185">Reference proteome</keyword>
<dbReference type="Proteomes" id="UP000237000">
    <property type="component" value="Unassembled WGS sequence"/>
</dbReference>
<feature type="non-terminal residue" evidence="1">
    <location>
        <position position="74"/>
    </location>
</feature>
<dbReference type="AlphaFoldDB" id="A0A2P5FK22"/>
<evidence type="ECO:0000313" key="2">
    <source>
        <dbReference type="Proteomes" id="UP000237000"/>
    </source>
</evidence>
<organism evidence="1 2">
    <name type="scientific">Trema orientale</name>
    <name type="common">Charcoal tree</name>
    <name type="synonym">Celtis orientalis</name>
    <dbReference type="NCBI Taxonomy" id="63057"/>
    <lineage>
        <taxon>Eukaryota</taxon>
        <taxon>Viridiplantae</taxon>
        <taxon>Streptophyta</taxon>
        <taxon>Embryophyta</taxon>
        <taxon>Tracheophyta</taxon>
        <taxon>Spermatophyta</taxon>
        <taxon>Magnoliopsida</taxon>
        <taxon>eudicotyledons</taxon>
        <taxon>Gunneridae</taxon>
        <taxon>Pentapetalae</taxon>
        <taxon>rosids</taxon>
        <taxon>fabids</taxon>
        <taxon>Rosales</taxon>
        <taxon>Cannabaceae</taxon>
        <taxon>Trema</taxon>
    </lineage>
</organism>